<dbReference type="InParanoid" id="A0A2S8SP13"/>
<evidence type="ECO:0000256" key="2">
    <source>
        <dbReference type="ARBA" id="ARBA00022679"/>
    </source>
</evidence>
<evidence type="ECO:0000256" key="3">
    <source>
        <dbReference type="ARBA" id="ARBA00023315"/>
    </source>
</evidence>
<evidence type="ECO:0000259" key="4">
    <source>
        <dbReference type="SMART" id="SM00563"/>
    </source>
</evidence>
<dbReference type="Pfam" id="PF01553">
    <property type="entry name" value="Acyltransferase"/>
    <property type="match status" value="1"/>
</dbReference>
<dbReference type="PANTHER" id="PTHR10434">
    <property type="entry name" value="1-ACYL-SN-GLYCEROL-3-PHOSPHATE ACYLTRANSFERASE"/>
    <property type="match status" value="1"/>
</dbReference>
<dbReference type="SMART" id="SM00563">
    <property type="entry name" value="PlsC"/>
    <property type="match status" value="1"/>
</dbReference>
<comment type="caution">
    <text evidence="5">The sequence shown here is derived from an EMBL/GenBank/DDBJ whole genome shotgun (WGS) entry which is preliminary data.</text>
</comment>
<evidence type="ECO:0000313" key="5">
    <source>
        <dbReference type="EMBL" id="PQV62533.1"/>
    </source>
</evidence>
<accession>A0A2S8SP13</accession>
<reference evidence="5 6" key="1">
    <citation type="journal article" date="2018" name="Syst. Appl. Microbiol.">
        <title>Abditibacterium utsteinense sp. nov., the first cultivated member of candidate phylum FBP, isolated from ice-free Antarctic soil samples.</title>
        <authorList>
            <person name="Tahon G."/>
            <person name="Tytgat B."/>
            <person name="Lebbe L."/>
            <person name="Carlier A."/>
            <person name="Willems A."/>
        </authorList>
    </citation>
    <scope>NUCLEOTIDE SEQUENCE [LARGE SCALE GENOMIC DNA]</scope>
    <source>
        <strain evidence="5 6">LMG 29911</strain>
    </source>
</reference>
<dbReference type="GO" id="GO:0006654">
    <property type="term" value="P:phosphatidic acid biosynthetic process"/>
    <property type="evidence" value="ECO:0007669"/>
    <property type="project" value="TreeGrafter"/>
</dbReference>
<protein>
    <submittedName>
        <fullName evidence="5">1-acyl-sn-glycerol-3-phosphate acyltransferase</fullName>
    </submittedName>
</protein>
<dbReference type="PANTHER" id="PTHR10434:SF40">
    <property type="entry name" value="1-ACYL-SN-GLYCEROL-3-PHOSPHATE ACYLTRANSFERASE"/>
    <property type="match status" value="1"/>
</dbReference>
<evidence type="ECO:0000256" key="1">
    <source>
        <dbReference type="ARBA" id="ARBA00005189"/>
    </source>
</evidence>
<dbReference type="Proteomes" id="UP000237684">
    <property type="component" value="Unassembled WGS sequence"/>
</dbReference>
<dbReference type="InterPro" id="IPR002123">
    <property type="entry name" value="Plipid/glycerol_acylTrfase"/>
</dbReference>
<keyword evidence="6" id="KW-1185">Reference proteome</keyword>
<dbReference type="FunCoup" id="A0A2S8SP13">
    <property type="interactions" value="238"/>
</dbReference>
<sequence length="222" mass="24659">MPETSSENKKSAKERQFPRHTWVFPFMSAVFRTYLRLGGWEVVGRENIPATGAFILAPNHQSLLDPPLVGVSCGRWPFIMAKAELFHGIVGWGIEQMGTFPVKRGSADRWAFKTAKKILGEGKPLLIFPEGTRTRNGELGAAEAGLSMLAHSNKAPVVPVYISGTDDAFSPRCKGFRLVKARIEFGKPLCFEEEYARKGDKETLEAMGARIMKEIAAMRDSR</sequence>
<dbReference type="SUPFAM" id="SSF69593">
    <property type="entry name" value="Glycerol-3-phosphate (1)-acyltransferase"/>
    <property type="match status" value="1"/>
</dbReference>
<evidence type="ECO:0000313" key="6">
    <source>
        <dbReference type="Proteomes" id="UP000237684"/>
    </source>
</evidence>
<dbReference type="CDD" id="cd07989">
    <property type="entry name" value="LPLAT_AGPAT-like"/>
    <property type="match status" value="1"/>
</dbReference>
<feature type="domain" description="Phospholipid/glycerol acyltransferase" evidence="4">
    <location>
        <begin position="54"/>
        <end position="165"/>
    </location>
</feature>
<dbReference type="AlphaFoldDB" id="A0A2S8SP13"/>
<name>A0A2S8SP13_9BACT</name>
<dbReference type="RefSeq" id="WP_202973550.1">
    <property type="nucleotide sequence ID" value="NZ_NIGF01000030.1"/>
</dbReference>
<organism evidence="5 6">
    <name type="scientific">Abditibacterium utsteinense</name>
    <dbReference type="NCBI Taxonomy" id="1960156"/>
    <lineage>
        <taxon>Bacteria</taxon>
        <taxon>Pseudomonadati</taxon>
        <taxon>Abditibacteriota</taxon>
        <taxon>Abditibacteriia</taxon>
        <taxon>Abditibacteriales</taxon>
        <taxon>Abditibacteriaceae</taxon>
        <taxon>Abditibacterium</taxon>
    </lineage>
</organism>
<gene>
    <name evidence="5" type="ORF">B1R32_13020</name>
</gene>
<keyword evidence="2 5" id="KW-0808">Transferase</keyword>
<keyword evidence="3 5" id="KW-0012">Acyltransferase</keyword>
<dbReference type="GO" id="GO:0003841">
    <property type="term" value="F:1-acylglycerol-3-phosphate O-acyltransferase activity"/>
    <property type="evidence" value="ECO:0007669"/>
    <property type="project" value="TreeGrafter"/>
</dbReference>
<dbReference type="EMBL" id="NIGF01000030">
    <property type="protein sequence ID" value="PQV62533.1"/>
    <property type="molecule type" value="Genomic_DNA"/>
</dbReference>
<comment type="pathway">
    <text evidence="1">Lipid metabolism.</text>
</comment>
<proteinExistence type="predicted"/>